<dbReference type="Pfam" id="PF00999">
    <property type="entry name" value="Na_H_Exchanger"/>
    <property type="match status" value="1"/>
</dbReference>
<dbReference type="EMBL" id="MU167295">
    <property type="protein sequence ID" value="KAG0144421.1"/>
    <property type="molecule type" value="Genomic_DNA"/>
</dbReference>
<keyword evidence="13" id="KW-0732">Signal</keyword>
<evidence type="ECO:0000313" key="15">
    <source>
        <dbReference type="EMBL" id="KAG0144421.1"/>
    </source>
</evidence>
<dbReference type="GO" id="GO:0036376">
    <property type="term" value="P:sodium ion export across plasma membrane"/>
    <property type="evidence" value="ECO:0007669"/>
    <property type="project" value="InterPro"/>
</dbReference>
<feature type="domain" description="Cation/H+ exchanger transmembrane" evidence="14">
    <location>
        <begin position="99"/>
        <end position="505"/>
    </location>
</feature>
<keyword evidence="4" id="KW-0050">Antiport</keyword>
<evidence type="ECO:0000313" key="16">
    <source>
        <dbReference type="Proteomes" id="UP000886653"/>
    </source>
</evidence>
<sequence length="1057" mass="117563">MRWMVLFLTSSVFIIRTTISLNQVTKSNQDHNNLIKRNPLPYNHLKFNTRTTETDLTANSLAGGSGEFEHSRHELFSIVPEVSATHLGLSLVPAFIVLFGLFSAFVKEKLYAGEAIIALIIGIILGPQVTGLFDPRSWGGGSNFNELTLELTRIVIALSVFAVGVELPKAYILKHWKSLLILIGPLMLVGWMVTGLLIYLLIPGLNFLESLVVAAAVTPTDPILAASVVGKGKFAQKHVPAHLRHLLQAESGCNDGAAFPFLYLAMFLALRGDHSIKKVVGEWIILVLLYQILLGVIIGAVIGILARKTLKFCKRRSYIDRESMVAMYVALALLTTGVTTLAGSDDLLAAFACGTAFAWDDWFTESIEASNFSSIIDLLINCATFVYVGATIPFSAWNDSSITLVPWRIVVLAILVMVLRRLPAMLLFQALIPDLKTTREAVFSGHFGPIGVGAIFISTLATIKLPTPHIPPQTSLDTLALTVQPLIYLFVLFSVLVHGLSIPFFTLGRNVHSRVHSMTRTWTQASGNEPSWLNRVKRVDRTADGEAVVDGRPVSGFISRPDPNLDLEKQDLDPTPPPPVKPNHLPDIPPNDDPCEGTLRNEDRTYFIPEPEPIRRPSLSHAFNFTNLSLAGRSTLLGFHRRTSEEEQARKQEKMIRDEWCRKERMDVVKKGEERIYRSGRHIIIERGDGDEVEVIDADPTKAAVERAKQDPKLGLIHVSASRLKTELKAMEQEGISSASRRIEALKRVVNKRLHYHPHKQEEGSSGMPGPGQGPQSSKAVNGEGESLSTAVEDQVNRGSKAASIHSSLEGVREDEEIWVEGDQIVVESGDGESVHVFSLPKDMPNRSRPTTGSRSRHATETRSRRSTPEIRELEEPDLTEVNREPEIRPSDLSEVARDSTPPSPQIRVTDLAVPQAGPSEGAGDEDEWEEEEEEEEEEEQQQESSTHQRCRGQLHRHKPIVAHNNRPRSIKRHSSRKNNQTIYYSHLNGSKLDNLEEIENDHLHQRQLVPPNDQNQDNGISRSSSPSRSIRFADITRPNRTKKPKKSKLGLLKNFN</sequence>
<feature type="compositionally biased region" description="Basic and acidic residues" evidence="11">
    <location>
        <begin position="881"/>
        <end position="898"/>
    </location>
</feature>
<feature type="signal peptide" evidence="13">
    <location>
        <begin position="1"/>
        <end position="20"/>
    </location>
</feature>
<feature type="compositionally biased region" description="Low complexity" evidence="11">
    <location>
        <begin position="1021"/>
        <end position="1031"/>
    </location>
</feature>
<evidence type="ECO:0000256" key="8">
    <source>
        <dbReference type="ARBA" id="ARBA00023065"/>
    </source>
</evidence>
<dbReference type="GO" id="GO:0005886">
    <property type="term" value="C:plasma membrane"/>
    <property type="evidence" value="ECO:0007669"/>
    <property type="project" value="InterPro"/>
</dbReference>
<feature type="transmembrane region" description="Helical" evidence="12">
    <location>
        <begin position="179"/>
        <end position="202"/>
    </location>
</feature>
<feature type="region of interest" description="Disordered" evidence="11">
    <location>
        <begin position="1009"/>
        <end position="1057"/>
    </location>
</feature>
<keyword evidence="3" id="KW-0813">Transport</keyword>
<feature type="transmembrane region" description="Helical" evidence="12">
    <location>
        <begin position="87"/>
        <end position="106"/>
    </location>
</feature>
<evidence type="ECO:0000256" key="9">
    <source>
        <dbReference type="ARBA" id="ARBA00023136"/>
    </source>
</evidence>
<feature type="compositionally biased region" description="Basic residues" evidence="11">
    <location>
        <begin position="1040"/>
        <end position="1049"/>
    </location>
</feature>
<name>A0A9P6NIY4_9BASI</name>
<feature type="compositionally biased region" description="Acidic residues" evidence="11">
    <location>
        <begin position="923"/>
        <end position="942"/>
    </location>
</feature>
<keyword evidence="16" id="KW-1185">Reference proteome</keyword>
<proteinExistence type="inferred from homology"/>
<dbReference type="InterPro" id="IPR038770">
    <property type="entry name" value="Na+/solute_symporter_sf"/>
</dbReference>
<keyword evidence="10" id="KW-0739">Sodium transport</keyword>
<comment type="subcellular location">
    <subcellularLocation>
        <location evidence="1">Membrane</location>
        <topology evidence="1">Multi-pass membrane protein</topology>
    </subcellularLocation>
</comment>
<comment type="similarity">
    <text evidence="2">Belongs to the fungal Na(+)/H(+) exchanger family.</text>
</comment>
<evidence type="ECO:0000256" key="5">
    <source>
        <dbReference type="ARBA" id="ARBA00022692"/>
    </source>
</evidence>
<evidence type="ECO:0000256" key="11">
    <source>
        <dbReference type="SAM" id="MobiDB-lite"/>
    </source>
</evidence>
<feature type="region of interest" description="Disordered" evidence="11">
    <location>
        <begin position="757"/>
        <end position="811"/>
    </location>
</feature>
<evidence type="ECO:0000256" key="6">
    <source>
        <dbReference type="ARBA" id="ARBA00022989"/>
    </source>
</evidence>
<feature type="transmembrane region" description="Helical" evidence="12">
    <location>
        <begin position="443"/>
        <end position="466"/>
    </location>
</feature>
<evidence type="ECO:0000256" key="4">
    <source>
        <dbReference type="ARBA" id="ARBA00022449"/>
    </source>
</evidence>
<keyword evidence="6 12" id="KW-1133">Transmembrane helix</keyword>
<dbReference type="FunFam" id="1.20.1530.20:FF:000015">
    <property type="entry name" value="Na(+)/H(+) antiporter 2"/>
    <property type="match status" value="1"/>
</dbReference>
<evidence type="ECO:0000259" key="14">
    <source>
        <dbReference type="Pfam" id="PF00999"/>
    </source>
</evidence>
<keyword evidence="5 12" id="KW-0812">Transmembrane</keyword>
<feature type="region of interest" description="Disordered" evidence="11">
    <location>
        <begin position="829"/>
        <end position="984"/>
    </location>
</feature>
<evidence type="ECO:0000256" key="2">
    <source>
        <dbReference type="ARBA" id="ARBA00005248"/>
    </source>
</evidence>
<feature type="transmembrane region" description="Helical" evidence="12">
    <location>
        <begin position="115"/>
        <end position="133"/>
    </location>
</feature>
<evidence type="ECO:0000256" key="1">
    <source>
        <dbReference type="ARBA" id="ARBA00004141"/>
    </source>
</evidence>
<comment type="caution">
    <text evidence="15">The sequence shown here is derived from an EMBL/GenBank/DDBJ whole genome shotgun (WGS) entry which is preliminary data.</text>
</comment>
<feature type="region of interest" description="Disordered" evidence="11">
    <location>
        <begin position="550"/>
        <end position="598"/>
    </location>
</feature>
<dbReference type="GO" id="GO:0030007">
    <property type="term" value="P:intracellular potassium ion homeostasis"/>
    <property type="evidence" value="ECO:0007669"/>
    <property type="project" value="TreeGrafter"/>
</dbReference>
<dbReference type="GO" id="GO:0015385">
    <property type="term" value="F:sodium:proton antiporter activity"/>
    <property type="evidence" value="ECO:0007669"/>
    <property type="project" value="InterPro"/>
</dbReference>
<dbReference type="PANTHER" id="PTHR31382">
    <property type="entry name" value="NA(+)/H(+) ANTIPORTER"/>
    <property type="match status" value="1"/>
</dbReference>
<dbReference type="PANTHER" id="PTHR31382:SF4">
    <property type="entry name" value="NA(+)_H(+) ANTIPORTER"/>
    <property type="match status" value="1"/>
</dbReference>
<dbReference type="Proteomes" id="UP000886653">
    <property type="component" value="Unassembled WGS sequence"/>
</dbReference>
<feature type="transmembrane region" description="Helical" evidence="12">
    <location>
        <begin position="153"/>
        <end position="172"/>
    </location>
</feature>
<organism evidence="15 16">
    <name type="scientific">Cronartium quercuum f. sp. fusiforme G11</name>
    <dbReference type="NCBI Taxonomy" id="708437"/>
    <lineage>
        <taxon>Eukaryota</taxon>
        <taxon>Fungi</taxon>
        <taxon>Dikarya</taxon>
        <taxon>Basidiomycota</taxon>
        <taxon>Pucciniomycotina</taxon>
        <taxon>Pucciniomycetes</taxon>
        <taxon>Pucciniales</taxon>
        <taxon>Coleosporiaceae</taxon>
        <taxon>Cronartium</taxon>
    </lineage>
</organism>
<accession>A0A9P6NIY4</accession>
<keyword evidence="8" id="KW-0406">Ion transport</keyword>
<dbReference type="GO" id="GO:0042391">
    <property type="term" value="P:regulation of membrane potential"/>
    <property type="evidence" value="ECO:0007669"/>
    <property type="project" value="InterPro"/>
</dbReference>
<feature type="transmembrane region" description="Helical" evidence="12">
    <location>
        <begin position="375"/>
        <end position="397"/>
    </location>
</feature>
<feature type="transmembrane region" description="Helical" evidence="12">
    <location>
        <begin position="283"/>
        <end position="305"/>
    </location>
</feature>
<feature type="chain" id="PRO_5040475579" description="Cation/H+ exchanger transmembrane domain-containing protein" evidence="13">
    <location>
        <begin position="21"/>
        <end position="1057"/>
    </location>
</feature>
<evidence type="ECO:0000256" key="13">
    <source>
        <dbReference type="SAM" id="SignalP"/>
    </source>
</evidence>
<feature type="compositionally biased region" description="Basic residues" evidence="11">
    <location>
        <begin position="949"/>
        <end position="977"/>
    </location>
</feature>
<feature type="compositionally biased region" description="Pro residues" evidence="11">
    <location>
        <begin position="574"/>
        <end position="592"/>
    </location>
</feature>
<protein>
    <recommendedName>
        <fullName evidence="14">Cation/H+ exchanger transmembrane domain-containing protein</fullName>
    </recommendedName>
</protein>
<feature type="transmembrane region" description="Helical" evidence="12">
    <location>
        <begin position="325"/>
        <end position="341"/>
    </location>
</feature>
<feature type="transmembrane region" description="Helical" evidence="12">
    <location>
        <begin position="486"/>
        <end position="508"/>
    </location>
</feature>
<evidence type="ECO:0000256" key="3">
    <source>
        <dbReference type="ARBA" id="ARBA00022448"/>
    </source>
</evidence>
<dbReference type="InterPro" id="IPR006153">
    <property type="entry name" value="Cation/H_exchanger_TM"/>
</dbReference>
<dbReference type="OrthoDB" id="2190219at2759"/>
<reference evidence="15" key="1">
    <citation type="submission" date="2013-11" db="EMBL/GenBank/DDBJ databases">
        <title>Genome sequence of the fusiform rust pathogen reveals effectors for host alternation and coevolution with pine.</title>
        <authorList>
            <consortium name="DOE Joint Genome Institute"/>
            <person name="Smith K."/>
            <person name="Pendleton A."/>
            <person name="Kubisiak T."/>
            <person name="Anderson C."/>
            <person name="Salamov A."/>
            <person name="Aerts A."/>
            <person name="Riley R."/>
            <person name="Clum A."/>
            <person name="Lindquist E."/>
            <person name="Ence D."/>
            <person name="Campbell M."/>
            <person name="Kronenberg Z."/>
            <person name="Feau N."/>
            <person name="Dhillon B."/>
            <person name="Hamelin R."/>
            <person name="Burleigh J."/>
            <person name="Smith J."/>
            <person name="Yandell M."/>
            <person name="Nelson C."/>
            <person name="Grigoriev I."/>
            <person name="Davis J."/>
        </authorList>
    </citation>
    <scope>NUCLEOTIDE SEQUENCE</scope>
    <source>
        <strain evidence="15">G11</strain>
    </source>
</reference>
<evidence type="ECO:0000256" key="10">
    <source>
        <dbReference type="ARBA" id="ARBA00023201"/>
    </source>
</evidence>
<dbReference type="AlphaFoldDB" id="A0A9P6NIY4"/>
<feature type="transmembrane region" description="Helical" evidence="12">
    <location>
        <begin position="409"/>
        <end position="431"/>
    </location>
</feature>
<feature type="compositionally biased region" description="Basic and acidic residues" evidence="11">
    <location>
        <begin position="858"/>
        <end position="874"/>
    </location>
</feature>
<evidence type="ECO:0000256" key="12">
    <source>
        <dbReference type="SAM" id="Phobius"/>
    </source>
</evidence>
<keyword evidence="7" id="KW-0915">Sodium</keyword>
<gene>
    <name evidence="15" type="ORF">CROQUDRAFT_659971</name>
</gene>
<dbReference type="Gene3D" id="1.20.1530.20">
    <property type="match status" value="1"/>
</dbReference>
<keyword evidence="9 12" id="KW-0472">Membrane</keyword>
<dbReference type="InterPro" id="IPR004712">
    <property type="entry name" value="Na+/H+_antiporter_fungi"/>
</dbReference>
<evidence type="ECO:0000256" key="7">
    <source>
        <dbReference type="ARBA" id="ARBA00023053"/>
    </source>
</evidence>
<dbReference type="GO" id="GO:0120029">
    <property type="term" value="P:proton export across plasma membrane"/>
    <property type="evidence" value="ECO:0007669"/>
    <property type="project" value="InterPro"/>
</dbReference>